<accession>A0A1Y6BEU0</accession>
<dbReference type="Gene3D" id="3.30.450.90">
    <property type="match status" value="1"/>
</dbReference>
<organism evidence="4 5">
    <name type="scientific">Pseudogulbenkiania subflava DSM 22618</name>
    <dbReference type="NCBI Taxonomy" id="1123014"/>
    <lineage>
        <taxon>Bacteria</taxon>
        <taxon>Pseudomonadati</taxon>
        <taxon>Pseudomonadota</taxon>
        <taxon>Betaproteobacteria</taxon>
        <taxon>Neisseriales</taxon>
        <taxon>Chromobacteriaceae</taxon>
        <taxon>Pseudogulbenkiania</taxon>
    </lineage>
</organism>
<dbReference type="Pfam" id="PF00437">
    <property type="entry name" value="T2SSE"/>
    <property type="match status" value="1"/>
</dbReference>
<proteinExistence type="inferred from homology"/>
<dbReference type="RefSeq" id="WP_085275357.1">
    <property type="nucleotide sequence ID" value="NZ_FXAG01000004.1"/>
</dbReference>
<dbReference type="InterPro" id="IPR027417">
    <property type="entry name" value="P-loop_NTPase"/>
</dbReference>
<evidence type="ECO:0000256" key="2">
    <source>
        <dbReference type="SAM" id="MobiDB-lite"/>
    </source>
</evidence>
<dbReference type="InterPro" id="IPR001482">
    <property type="entry name" value="T2SS/T4SS_dom"/>
</dbReference>
<name>A0A1Y6BEU0_9NEIS</name>
<dbReference type="EMBL" id="FXAG01000004">
    <property type="protein sequence ID" value="SMF06543.1"/>
    <property type="molecule type" value="Genomic_DNA"/>
</dbReference>
<feature type="compositionally biased region" description="Basic and acidic residues" evidence="2">
    <location>
        <begin position="351"/>
        <end position="360"/>
    </location>
</feature>
<dbReference type="InterPro" id="IPR006321">
    <property type="entry name" value="PilT/PilU"/>
</dbReference>
<evidence type="ECO:0000313" key="5">
    <source>
        <dbReference type="Proteomes" id="UP000192920"/>
    </source>
</evidence>
<reference evidence="5" key="1">
    <citation type="submission" date="2017-04" db="EMBL/GenBank/DDBJ databases">
        <authorList>
            <person name="Varghese N."/>
            <person name="Submissions S."/>
        </authorList>
    </citation>
    <scope>NUCLEOTIDE SEQUENCE [LARGE SCALE GENOMIC DNA]</scope>
    <source>
        <strain evidence="5">DSM 22618</strain>
    </source>
</reference>
<feature type="region of interest" description="Disordered" evidence="2">
    <location>
        <begin position="351"/>
        <end position="384"/>
    </location>
</feature>
<protein>
    <submittedName>
        <fullName evidence="4">Twitching motility protein PilU</fullName>
    </submittedName>
</protein>
<dbReference type="PANTHER" id="PTHR30486:SF12">
    <property type="entry name" value="TYPE IV PILUS ATPASE PILU"/>
    <property type="match status" value="1"/>
</dbReference>
<dbReference type="SUPFAM" id="SSF52540">
    <property type="entry name" value="P-loop containing nucleoside triphosphate hydrolases"/>
    <property type="match status" value="1"/>
</dbReference>
<dbReference type="AlphaFoldDB" id="A0A1Y6BEU0"/>
<dbReference type="GO" id="GO:0005524">
    <property type="term" value="F:ATP binding"/>
    <property type="evidence" value="ECO:0007669"/>
    <property type="project" value="InterPro"/>
</dbReference>
<dbReference type="GO" id="GO:0016887">
    <property type="term" value="F:ATP hydrolysis activity"/>
    <property type="evidence" value="ECO:0007669"/>
    <property type="project" value="InterPro"/>
</dbReference>
<dbReference type="STRING" id="1123014.SAMN02745746_01028"/>
<feature type="domain" description="Bacterial type II secretion system protein E" evidence="3">
    <location>
        <begin position="13"/>
        <end position="274"/>
    </location>
</feature>
<evidence type="ECO:0000259" key="3">
    <source>
        <dbReference type="Pfam" id="PF00437"/>
    </source>
</evidence>
<dbReference type="CDD" id="cd01131">
    <property type="entry name" value="PilT"/>
    <property type="match status" value="1"/>
</dbReference>
<gene>
    <name evidence="4" type="ORF">SAMN02745746_01028</name>
</gene>
<evidence type="ECO:0000256" key="1">
    <source>
        <dbReference type="ARBA" id="ARBA00006611"/>
    </source>
</evidence>
<dbReference type="PANTHER" id="PTHR30486">
    <property type="entry name" value="TWITCHING MOTILITY PROTEIN PILT"/>
    <property type="match status" value="1"/>
</dbReference>
<comment type="similarity">
    <text evidence="1">Belongs to the GSP E family.</text>
</comment>
<evidence type="ECO:0000313" key="4">
    <source>
        <dbReference type="EMBL" id="SMF06543.1"/>
    </source>
</evidence>
<sequence length="384" mass="42684">MLLLPFFKLMADKSASDIFFTAHAPAQIKIEGVTLPVNDKALTPEQVKTLVYSLMDEEEIAEYEREFEMNFARQVDDLGNFRVNIFRQKGQPAMVIRRIAPTIPSLEKLNLPAMLKPLIMEKRGLIIVVGATGSGKSSTVAALLEHRNQSKSGHILTVEDPIEFLFEHRKSIVNQREIGIDTKSYQTALKNAMREAPEVLMIGEIRDAETLMYAINYAQSGHLCITTLHANNSYHMLNRVISFFPPDNRTALLMDLSVSLKAVVSQRLVPTVDKTLTPAVELLLNTSHIAELIRTGEISSIKEAIEHSMSEGAQTFEQSLFRLYRDGKITLDEALRNADSPTNLYWLINHGHDKPGEEPAGKPAAAKPAGKDASASFDGFTLDV</sequence>
<dbReference type="NCBIfam" id="TIGR01420">
    <property type="entry name" value="pilT_fam"/>
    <property type="match status" value="1"/>
</dbReference>
<dbReference type="InterPro" id="IPR050921">
    <property type="entry name" value="T4SS_GSP_E_ATPase"/>
</dbReference>
<dbReference type="Proteomes" id="UP000192920">
    <property type="component" value="Unassembled WGS sequence"/>
</dbReference>
<keyword evidence="5" id="KW-1185">Reference proteome</keyword>
<dbReference type="Gene3D" id="3.40.50.300">
    <property type="entry name" value="P-loop containing nucleotide triphosphate hydrolases"/>
    <property type="match status" value="1"/>
</dbReference>